<evidence type="ECO:0000256" key="1">
    <source>
        <dbReference type="SAM" id="SignalP"/>
    </source>
</evidence>
<evidence type="ECO:0000313" key="3">
    <source>
        <dbReference type="Proteomes" id="UP000007800"/>
    </source>
</evidence>
<name>C5K5F5_PERM5</name>
<protein>
    <submittedName>
        <fullName evidence="2">Uncharacterized protein</fullName>
    </submittedName>
</protein>
<feature type="chain" id="PRO_5002951704" evidence="1">
    <location>
        <begin position="20"/>
        <end position="268"/>
    </location>
</feature>
<reference evidence="2 3" key="1">
    <citation type="submission" date="2008-07" db="EMBL/GenBank/DDBJ databases">
        <authorList>
            <person name="El-Sayed N."/>
            <person name="Caler E."/>
            <person name="Inman J."/>
            <person name="Amedeo P."/>
            <person name="Hass B."/>
            <person name="Wortman J."/>
        </authorList>
    </citation>
    <scope>NUCLEOTIDE SEQUENCE [LARGE SCALE GENOMIC DNA]</scope>
    <source>
        <strain evidence="3">ATCC 50983 / TXsc</strain>
    </source>
</reference>
<sequence>MFMISISTAVSYLIVSAYAEALLVNDTSINLDEGHQLRSLRLPVVHERPPNCLPPAVQFGNKDYCWFDLENKARTDRHAGLLVLSNGAYRNFFSTLELEVLWANSKPYDVGVWADGYTFRHIDLEYGLTLDLLFFVPTVSLSGGEDVHGTKQLKFDTVLLTTVSVPHVGTVRAEDKQSAFAAVQVEELPHPPTPDDHPAFLRAKLQAQNKALSVGSDITFQVNIYPVNAKFEWWIYECIVNVDITYVKDGKDFYYKQEIIIFRETSKR</sequence>
<dbReference type="AlphaFoldDB" id="C5K5F5"/>
<accession>C5K5F5</accession>
<keyword evidence="1" id="KW-0732">Signal</keyword>
<proteinExistence type="predicted"/>
<gene>
    <name evidence="2" type="ORF">Pmar_PMAR019356</name>
</gene>
<dbReference type="OMA" id="AHAFRRN"/>
<dbReference type="InParanoid" id="C5K5F5"/>
<evidence type="ECO:0000313" key="2">
    <source>
        <dbReference type="EMBL" id="EER20288.1"/>
    </source>
</evidence>
<dbReference type="RefSeq" id="XP_002788492.1">
    <property type="nucleotide sequence ID" value="XM_002788446.1"/>
</dbReference>
<dbReference type="GeneID" id="9053837"/>
<keyword evidence="3" id="KW-1185">Reference proteome</keyword>
<dbReference type="Proteomes" id="UP000007800">
    <property type="component" value="Unassembled WGS sequence"/>
</dbReference>
<dbReference type="EMBL" id="GG670587">
    <property type="protein sequence ID" value="EER20288.1"/>
    <property type="molecule type" value="Genomic_DNA"/>
</dbReference>
<organism evidence="3">
    <name type="scientific">Perkinsus marinus (strain ATCC 50983 / TXsc)</name>
    <dbReference type="NCBI Taxonomy" id="423536"/>
    <lineage>
        <taxon>Eukaryota</taxon>
        <taxon>Sar</taxon>
        <taxon>Alveolata</taxon>
        <taxon>Perkinsozoa</taxon>
        <taxon>Perkinsea</taxon>
        <taxon>Perkinsida</taxon>
        <taxon>Perkinsidae</taxon>
        <taxon>Perkinsus</taxon>
    </lineage>
</organism>
<feature type="signal peptide" evidence="1">
    <location>
        <begin position="1"/>
        <end position="19"/>
    </location>
</feature>